<protein>
    <submittedName>
        <fullName evidence="1">Uncharacterized protein</fullName>
    </submittedName>
</protein>
<gene>
    <name evidence="1" type="ORF">D5R40_16135</name>
</gene>
<name>A0A3N6PA77_9CYAN</name>
<evidence type="ECO:0000313" key="2">
    <source>
        <dbReference type="Proteomes" id="UP000269154"/>
    </source>
</evidence>
<comment type="caution">
    <text evidence="1">The sequence shown here is derived from an EMBL/GenBank/DDBJ whole genome shotgun (WGS) entry which is preliminary data.</text>
</comment>
<reference evidence="1 2" key="1">
    <citation type="journal article" date="2018" name="ACS Chem. Biol.">
        <title>Ketoreductase domain dysfunction expands chemodiversity: malyngamide biosynthesis in the cyanobacterium Okeania hirsuta.</title>
        <authorList>
            <person name="Moss N.A."/>
            <person name="Leao T."/>
            <person name="Rankin M."/>
            <person name="McCullough T.M."/>
            <person name="Qu P."/>
            <person name="Korobeynikov A."/>
            <person name="Smith J.L."/>
            <person name="Gerwick L."/>
            <person name="Gerwick W.H."/>
        </authorList>
    </citation>
    <scope>NUCLEOTIDE SEQUENCE [LARGE SCALE GENOMIC DNA]</scope>
    <source>
        <strain evidence="1 2">PAB10Feb10-1</strain>
    </source>
</reference>
<accession>A0A3N6PA77</accession>
<evidence type="ECO:0000313" key="1">
    <source>
        <dbReference type="EMBL" id="RQH40837.1"/>
    </source>
</evidence>
<dbReference type="Proteomes" id="UP000269154">
    <property type="component" value="Unassembled WGS sequence"/>
</dbReference>
<dbReference type="AlphaFoldDB" id="A0A3N6PA77"/>
<proteinExistence type="predicted"/>
<sequence length="79" mass="9172">MSKYSVITVDNKETGKKENVYWEEEKYYYGEKLIESIQKRCADRFGGLVWKVIPDTYKSGLENPPEPAIDYDDLSEAIS</sequence>
<dbReference type="RefSeq" id="WP_124154889.1">
    <property type="nucleotide sequence ID" value="NZ_CAWOLW010000702.1"/>
</dbReference>
<organism evidence="1 2">
    <name type="scientific">Okeania hirsuta</name>
    <dbReference type="NCBI Taxonomy" id="1458930"/>
    <lineage>
        <taxon>Bacteria</taxon>
        <taxon>Bacillati</taxon>
        <taxon>Cyanobacteriota</taxon>
        <taxon>Cyanophyceae</taxon>
        <taxon>Oscillatoriophycideae</taxon>
        <taxon>Oscillatoriales</taxon>
        <taxon>Microcoleaceae</taxon>
        <taxon>Okeania</taxon>
    </lineage>
</organism>
<dbReference type="EMBL" id="RCBY01000086">
    <property type="protein sequence ID" value="RQH40837.1"/>
    <property type="molecule type" value="Genomic_DNA"/>
</dbReference>
<keyword evidence="2" id="KW-1185">Reference proteome</keyword>